<dbReference type="GeneID" id="20209925"/>
<dbReference type="EnsemblMetazoa" id="HelroT184963">
    <property type="protein sequence ID" value="HelroP184963"/>
    <property type="gene ID" value="HelroG184963"/>
</dbReference>
<dbReference type="CTD" id="20209925"/>
<dbReference type="eggNOG" id="KOG1212">
    <property type="taxonomic scope" value="Eukaryota"/>
</dbReference>
<evidence type="ECO:0000259" key="1">
    <source>
        <dbReference type="Pfam" id="PF01425"/>
    </source>
</evidence>
<evidence type="ECO:0000313" key="2">
    <source>
        <dbReference type="EMBL" id="ESO02009.1"/>
    </source>
</evidence>
<dbReference type="EMBL" id="AMQM01000772">
    <property type="status" value="NOT_ANNOTATED_CDS"/>
    <property type="molecule type" value="Genomic_DNA"/>
</dbReference>
<dbReference type="OMA" id="MHEDTTD"/>
<dbReference type="EMBL" id="AMQM01000770">
    <property type="status" value="NOT_ANNOTATED_CDS"/>
    <property type="molecule type" value="Genomic_DNA"/>
</dbReference>
<dbReference type="EMBL" id="KB096742">
    <property type="protein sequence ID" value="ESO02009.1"/>
    <property type="molecule type" value="Genomic_DNA"/>
</dbReference>
<feature type="domain" description="Amidase" evidence="1">
    <location>
        <begin position="69"/>
        <end position="356"/>
    </location>
</feature>
<dbReference type="PANTHER" id="PTHR43372:SF4">
    <property type="entry name" value="FATTY-ACID AMIDE HYDROLASE 2"/>
    <property type="match status" value="1"/>
</dbReference>
<dbReference type="PANTHER" id="PTHR43372">
    <property type="entry name" value="FATTY-ACID AMIDE HYDROLASE"/>
    <property type="match status" value="1"/>
</dbReference>
<dbReference type="InterPro" id="IPR036928">
    <property type="entry name" value="AS_sf"/>
</dbReference>
<dbReference type="Proteomes" id="UP000015101">
    <property type="component" value="Unassembled WGS sequence"/>
</dbReference>
<dbReference type="InterPro" id="IPR023631">
    <property type="entry name" value="Amidase_dom"/>
</dbReference>
<sequence length="469" mass="52636">MKSFLFKTAIVVNKIFLIIFSLLEPILKLIYDTARNKKPLPPIKDVVLTKSAQQLSLLIRSRKVTCKQVVEAFIKRIEEVNDEINAVVYKRYKEALIEADNVDQILSNDTNPEVYNEINCPFLGVPITIKEAIAVKGCPQTSGLLSRKNVTAEIDADTVALLKKAGAIIVATTNISEVCMWYESSNLHYGRTKNAYHRGRIVGGSSGGEGCLQSVAGSAFGLGSDVGGSIRMPAFFNGVFGHKTTSGVVSNSGQYPMAKGTTENLLSTGPLCRYASDLIPILKVIVLPEHLNKLNLDQKVCIHEIKLFYMDEGDCFFTSKVHPDIRECMEKAVDHFRQLGCEVERVNWWQFKYSLLIWACKMSNNDEKVSFNMLMGNMKHEVNPFLELLLWLLLCPRHTLPAICLGIMEKYSYSRQLLEWAEITNIDLRNDIELMLGNNGVFLYPTLIRYRDFLKGKSSGGFSDCCFSV</sequence>
<protein>
    <recommendedName>
        <fullName evidence="1">Amidase domain-containing protein</fullName>
    </recommendedName>
</protein>
<dbReference type="OrthoDB" id="6428749at2759"/>
<dbReference type="EMBL" id="AMQM01000771">
    <property type="status" value="NOT_ANNOTATED_CDS"/>
    <property type="molecule type" value="Genomic_DNA"/>
</dbReference>
<reference evidence="3" key="3">
    <citation type="submission" date="2015-06" db="UniProtKB">
        <authorList>
            <consortium name="EnsemblMetazoa"/>
        </authorList>
    </citation>
    <scope>IDENTIFICATION</scope>
</reference>
<name>T1FM76_HELRO</name>
<dbReference type="KEGG" id="hro:HELRODRAFT_184963"/>
<dbReference type="Gene3D" id="3.90.1300.10">
    <property type="entry name" value="Amidase signature (AS) domain"/>
    <property type="match status" value="1"/>
</dbReference>
<reference evidence="2 4" key="2">
    <citation type="journal article" date="2013" name="Nature">
        <title>Insights into bilaterian evolution from three spiralian genomes.</title>
        <authorList>
            <person name="Simakov O."/>
            <person name="Marletaz F."/>
            <person name="Cho S.J."/>
            <person name="Edsinger-Gonzales E."/>
            <person name="Havlak P."/>
            <person name="Hellsten U."/>
            <person name="Kuo D.H."/>
            <person name="Larsson T."/>
            <person name="Lv J."/>
            <person name="Arendt D."/>
            <person name="Savage R."/>
            <person name="Osoegawa K."/>
            <person name="de Jong P."/>
            <person name="Grimwood J."/>
            <person name="Chapman J.A."/>
            <person name="Shapiro H."/>
            <person name="Aerts A."/>
            <person name="Otillar R.P."/>
            <person name="Terry A.Y."/>
            <person name="Boore J.L."/>
            <person name="Grigoriev I.V."/>
            <person name="Lindberg D.R."/>
            <person name="Seaver E.C."/>
            <person name="Weisblat D.A."/>
            <person name="Putnam N.H."/>
            <person name="Rokhsar D.S."/>
        </authorList>
    </citation>
    <scope>NUCLEOTIDE SEQUENCE</scope>
</reference>
<evidence type="ECO:0000313" key="3">
    <source>
        <dbReference type="EnsemblMetazoa" id="HelroP184963"/>
    </source>
</evidence>
<reference evidence="4" key="1">
    <citation type="submission" date="2012-12" db="EMBL/GenBank/DDBJ databases">
        <authorList>
            <person name="Hellsten U."/>
            <person name="Grimwood J."/>
            <person name="Chapman J.A."/>
            <person name="Shapiro H."/>
            <person name="Aerts A."/>
            <person name="Otillar R.P."/>
            <person name="Terry A.Y."/>
            <person name="Boore J.L."/>
            <person name="Simakov O."/>
            <person name="Marletaz F."/>
            <person name="Cho S.-J."/>
            <person name="Edsinger-Gonzales E."/>
            <person name="Havlak P."/>
            <person name="Kuo D.-H."/>
            <person name="Larsson T."/>
            <person name="Lv J."/>
            <person name="Arendt D."/>
            <person name="Savage R."/>
            <person name="Osoegawa K."/>
            <person name="de Jong P."/>
            <person name="Lindberg D.R."/>
            <person name="Seaver E.C."/>
            <person name="Weisblat D.A."/>
            <person name="Putnam N.H."/>
            <person name="Grigoriev I.V."/>
            <person name="Rokhsar D.S."/>
        </authorList>
    </citation>
    <scope>NUCLEOTIDE SEQUENCE</scope>
</reference>
<dbReference type="RefSeq" id="XP_009019417.1">
    <property type="nucleotide sequence ID" value="XM_009021169.1"/>
</dbReference>
<keyword evidence="4" id="KW-1185">Reference proteome</keyword>
<dbReference type="HOGENOM" id="CLU_009600_16_1_1"/>
<dbReference type="SUPFAM" id="SSF75304">
    <property type="entry name" value="Amidase signature (AS) enzymes"/>
    <property type="match status" value="1"/>
</dbReference>
<accession>T1FM76</accession>
<dbReference type="InterPro" id="IPR052739">
    <property type="entry name" value="FAAH2"/>
</dbReference>
<dbReference type="STRING" id="6412.T1FM76"/>
<dbReference type="AlphaFoldDB" id="T1FM76"/>
<dbReference type="Pfam" id="PF01425">
    <property type="entry name" value="Amidase"/>
    <property type="match status" value="1"/>
</dbReference>
<gene>
    <name evidence="3" type="primary">20209925</name>
    <name evidence="2" type="ORF">HELRODRAFT_184963</name>
</gene>
<organism evidence="3 4">
    <name type="scientific">Helobdella robusta</name>
    <name type="common">Californian leech</name>
    <dbReference type="NCBI Taxonomy" id="6412"/>
    <lineage>
        <taxon>Eukaryota</taxon>
        <taxon>Metazoa</taxon>
        <taxon>Spiralia</taxon>
        <taxon>Lophotrochozoa</taxon>
        <taxon>Annelida</taxon>
        <taxon>Clitellata</taxon>
        <taxon>Hirudinea</taxon>
        <taxon>Rhynchobdellida</taxon>
        <taxon>Glossiphoniidae</taxon>
        <taxon>Helobdella</taxon>
    </lineage>
</organism>
<proteinExistence type="predicted"/>
<dbReference type="FunCoup" id="T1FM76">
    <property type="interactions" value="633"/>
</dbReference>
<evidence type="ECO:0000313" key="4">
    <source>
        <dbReference type="Proteomes" id="UP000015101"/>
    </source>
</evidence>
<dbReference type="InParanoid" id="T1FM76"/>